<dbReference type="Pfam" id="PF15915">
    <property type="entry name" value="BAT"/>
    <property type="match status" value="1"/>
</dbReference>
<dbReference type="Gene3D" id="3.30.450.20">
    <property type="entry name" value="PAS domain"/>
    <property type="match status" value="1"/>
</dbReference>
<evidence type="ECO:0000256" key="3">
    <source>
        <dbReference type="ARBA" id="ARBA00022679"/>
    </source>
</evidence>
<evidence type="ECO:0000256" key="2">
    <source>
        <dbReference type="ARBA" id="ARBA00022643"/>
    </source>
</evidence>
<dbReference type="SUPFAM" id="SSF52172">
    <property type="entry name" value="CheY-like"/>
    <property type="match status" value="1"/>
</dbReference>
<accession>A0A3A6Q1M3</accession>
<evidence type="ECO:0000256" key="7">
    <source>
        <dbReference type="ARBA" id="ARBA00023163"/>
    </source>
</evidence>
<keyword evidence="4" id="KW-0418">Kinase</keyword>
<organism evidence="10 11">
    <name type="scientific">Halonotius aquaticus</name>
    <dbReference type="NCBI Taxonomy" id="2216978"/>
    <lineage>
        <taxon>Archaea</taxon>
        <taxon>Methanobacteriati</taxon>
        <taxon>Methanobacteriota</taxon>
        <taxon>Stenosarchaea group</taxon>
        <taxon>Halobacteria</taxon>
        <taxon>Halobacteriales</taxon>
        <taxon>Haloferacaceae</taxon>
        <taxon>Halonotius</taxon>
    </lineage>
</organism>
<dbReference type="CDD" id="cd00130">
    <property type="entry name" value="PAS"/>
    <property type="match status" value="1"/>
</dbReference>
<dbReference type="Pfam" id="PF13426">
    <property type="entry name" value="PAS_9"/>
    <property type="match status" value="1"/>
</dbReference>
<keyword evidence="11" id="KW-1185">Reference proteome</keyword>
<dbReference type="SUPFAM" id="SSF55781">
    <property type="entry name" value="GAF domain-like"/>
    <property type="match status" value="1"/>
</dbReference>
<keyword evidence="5" id="KW-0157">Chromophore</keyword>
<dbReference type="PROSITE" id="PS50112">
    <property type="entry name" value="PAS"/>
    <property type="match status" value="1"/>
</dbReference>
<dbReference type="SMART" id="SM00086">
    <property type="entry name" value="PAC"/>
    <property type="match status" value="1"/>
</dbReference>
<keyword evidence="1" id="KW-0285">Flavoprotein</keyword>
<dbReference type="Gene3D" id="3.30.450.40">
    <property type="match status" value="1"/>
</dbReference>
<dbReference type="InterPro" id="IPR035965">
    <property type="entry name" value="PAS-like_dom_sf"/>
</dbReference>
<evidence type="ECO:0000259" key="9">
    <source>
        <dbReference type="PROSITE" id="PS50113"/>
    </source>
</evidence>
<dbReference type="InterPro" id="IPR011006">
    <property type="entry name" value="CheY-like_superfamily"/>
</dbReference>
<dbReference type="Gene3D" id="3.40.50.2300">
    <property type="match status" value="1"/>
</dbReference>
<reference evidence="10 11" key="1">
    <citation type="submission" date="2018-06" db="EMBL/GenBank/DDBJ databases">
        <title>Halonotius sp. F13-13 a new haloarchaeeon isolated from a solar saltern from Isla Cristina, Huelva, Spain.</title>
        <authorList>
            <person name="Duran-Viseras A."/>
            <person name="Sanchez-Porro C."/>
            <person name="Ventosa A."/>
        </authorList>
    </citation>
    <scope>NUCLEOTIDE SEQUENCE [LARGE SCALE GENOMIC DNA]</scope>
    <source>
        <strain evidence="10 11">F13-13</strain>
    </source>
</reference>
<evidence type="ECO:0000313" key="11">
    <source>
        <dbReference type="Proteomes" id="UP000276588"/>
    </source>
</evidence>
<dbReference type="OrthoDB" id="106505at2157"/>
<dbReference type="Pfam" id="PF13185">
    <property type="entry name" value="GAF_2"/>
    <property type="match status" value="1"/>
</dbReference>
<sequence length="659" mass="71529">MSAPRVLVVSSSDTDDRLTDALAAAGCDVQTADTATAALGMLGTTAIDCLISEYTLPGDDGLALRSAVRQLDPDLPFVLVTDADKDELPLSFEADIDRYVHNNGADTTERLLAVLPSSTGTDTEPTPQPDVTDHEPDAAELQRAIEAAPIGVSLTDPSLPDNPLVYVNDTWGEFTGYDAEETLGRNPRLLQGLGTDPETTAQLASAIDNEEPTTVEVRNYRKDGTPFWNELTIAPIHDEDGELTHYVGFQIDVTDRREATEIAADRADKLSQHRRTLRRLLDRVDGLLREVSGVLLDATDREVIEHRVCEAIAAEPGYTAGWIGCVDDESFTITASSGCSLPSSVSISALAPPIQTAIETNEPRRCSDCADGELAPEAVDAECLLVIPLCYGDRRYGLLGVYADDAELLDDREQTILASLAKMIANGIHAVETTRVLTTDQVTELQIDIRDRTFPLSQIADTLGTPVERVGTTRASDGRCEWYLAAESCDVPTTELESLSFVSDARTVSATNAERTVAVTVETTAPGELLADHGAVITGITATADGAVLTVETPPERDVRSLLEVLGDAYDGVDLRARTQRDRRDRRLNEVTAEIDERLTDRQQEALEAAALNGYFEWPRPVDGAEIADTMDITRQTFHQHLRAAQRKLVSAYVDADDR</sequence>
<dbReference type="SUPFAM" id="SSF55785">
    <property type="entry name" value="PYP-like sensor domain (PAS domain)"/>
    <property type="match status" value="1"/>
</dbReference>
<evidence type="ECO:0000256" key="6">
    <source>
        <dbReference type="ARBA" id="ARBA00023015"/>
    </source>
</evidence>
<evidence type="ECO:0000256" key="1">
    <source>
        <dbReference type="ARBA" id="ARBA00022630"/>
    </source>
</evidence>
<evidence type="ECO:0000259" key="8">
    <source>
        <dbReference type="PROSITE" id="PS50112"/>
    </source>
</evidence>
<dbReference type="Gene3D" id="1.10.10.10">
    <property type="entry name" value="Winged helix-like DNA-binding domain superfamily/Winged helix DNA-binding domain"/>
    <property type="match status" value="1"/>
</dbReference>
<dbReference type="GO" id="GO:0016301">
    <property type="term" value="F:kinase activity"/>
    <property type="evidence" value="ECO:0007669"/>
    <property type="project" value="UniProtKB-KW"/>
</dbReference>
<dbReference type="InterPro" id="IPR001610">
    <property type="entry name" value="PAC"/>
</dbReference>
<protein>
    <submittedName>
        <fullName evidence="10">Bacterio-opsin activator</fullName>
    </submittedName>
</protein>
<keyword evidence="6" id="KW-0805">Transcription regulation</keyword>
<dbReference type="InterPro" id="IPR029016">
    <property type="entry name" value="GAF-like_dom_sf"/>
</dbReference>
<dbReference type="InterPro" id="IPR036388">
    <property type="entry name" value="WH-like_DNA-bd_sf"/>
</dbReference>
<dbReference type="InterPro" id="IPR031803">
    <property type="entry name" value="BAT_GAF/HTH-assoc"/>
</dbReference>
<dbReference type="NCBIfam" id="TIGR00229">
    <property type="entry name" value="sensory_box"/>
    <property type="match status" value="1"/>
</dbReference>
<gene>
    <name evidence="10" type="ORF">DM826_02270</name>
</gene>
<dbReference type="Pfam" id="PF00072">
    <property type="entry name" value="Response_reg"/>
    <property type="match status" value="1"/>
</dbReference>
<keyword evidence="3" id="KW-0808">Transferase</keyword>
<dbReference type="AlphaFoldDB" id="A0A3A6Q1M3"/>
<name>A0A3A6Q1M3_9EURY</name>
<dbReference type="Proteomes" id="UP000276588">
    <property type="component" value="Unassembled WGS sequence"/>
</dbReference>
<evidence type="ECO:0000313" key="10">
    <source>
        <dbReference type="EMBL" id="RJX44460.1"/>
    </source>
</evidence>
<dbReference type="InterPro" id="IPR000014">
    <property type="entry name" value="PAS"/>
</dbReference>
<keyword evidence="7" id="KW-0804">Transcription</keyword>
<keyword evidence="2" id="KW-0288">FMN</keyword>
<proteinExistence type="predicted"/>
<dbReference type="InterPro" id="IPR007050">
    <property type="entry name" value="HTH_bacterioopsin"/>
</dbReference>
<dbReference type="PANTHER" id="PTHR47429:SF2">
    <property type="entry name" value="PROTEIN TWIN LOV 1"/>
    <property type="match status" value="1"/>
</dbReference>
<feature type="domain" description="PAC" evidence="9">
    <location>
        <begin position="213"/>
        <end position="265"/>
    </location>
</feature>
<dbReference type="InterPro" id="IPR013324">
    <property type="entry name" value="RNA_pol_sigma_r3/r4-like"/>
</dbReference>
<dbReference type="EMBL" id="QKNY01000004">
    <property type="protein sequence ID" value="RJX44460.1"/>
    <property type="molecule type" value="Genomic_DNA"/>
</dbReference>
<dbReference type="SMART" id="SM00065">
    <property type="entry name" value="GAF"/>
    <property type="match status" value="1"/>
</dbReference>
<dbReference type="PROSITE" id="PS50113">
    <property type="entry name" value="PAC"/>
    <property type="match status" value="1"/>
</dbReference>
<dbReference type="SUPFAM" id="SSF88659">
    <property type="entry name" value="Sigma3 and sigma4 domains of RNA polymerase sigma factors"/>
    <property type="match status" value="1"/>
</dbReference>
<dbReference type="RefSeq" id="WP_120100985.1">
    <property type="nucleotide sequence ID" value="NZ_QKNY01000004.1"/>
</dbReference>
<evidence type="ECO:0000256" key="5">
    <source>
        <dbReference type="ARBA" id="ARBA00022991"/>
    </source>
</evidence>
<dbReference type="Pfam" id="PF04967">
    <property type="entry name" value="HTH_10"/>
    <property type="match status" value="1"/>
</dbReference>
<dbReference type="InterPro" id="IPR000700">
    <property type="entry name" value="PAS-assoc_C"/>
</dbReference>
<dbReference type="InterPro" id="IPR003018">
    <property type="entry name" value="GAF"/>
</dbReference>
<dbReference type="GO" id="GO:0000160">
    <property type="term" value="P:phosphorelay signal transduction system"/>
    <property type="evidence" value="ECO:0007669"/>
    <property type="project" value="InterPro"/>
</dbReference>
<comment type="caution">
    <text evidence="10">The sequence shown here is derived from an EMBL/GenBank/DDBJ whole genome shotgun (WGS) entry which is preliminary data.</text>
</comment>
<dbReference type="PANTHER" id="PTHR47429">
    <property type="entry name" value="PROTEIN TWIN LOV 1"/>
    <property type="match status" value="1"/>
</dbReference>
<evidence type="ECO:0000256" key="4">
    <source>
        <dbReference type="ARBA" id="ARBA00022777"/>
    </source>
</evidence>
<feature type="domain" description="PAS" evidence="8">
    <location>
        <begin position="137"/>
        <end position="186"/>
    </location>
</feature>
<dbReference type="InterPro" id="IPR001789">
    <property type="entry name" value="Sig_transdc_resp-reg_receiver"/>
</dbReference>
<dbReference type="CDD" id="cd00156">
    <property type="entry name" value="REC"/>
    <property type="match status" value="1"/>
</dbReference>